<organism evidence="2 3">
    <name type="scientific">Amycolatopsis arida</name>
    <dbReference type="NCBI Taxonomy" id="587909"/>
    <lineage>
        <taxon>Bacteria</taxon>
        <taxon>Bacillati</taxon>
        <taxon>Actinomycetota</taxon>
        <taxon>Actinomycetes</taxon>
        <taxon>Pseudonocardiales</taxon>
        <taxon>Pseudonocardiaceae</taxon>
        <taxon>Amycolatopsis</taxon>
    </lineage>
</organism>
<dbReference type="AlphaFoldDB" id="A0A1I5X2F9"/>
<feature type="chain" id="PRO_5038531794" description="Lipoprotein" evidence="1">
    <location>
        <begin position="30"/>
        <end position="299"/>
    </location>
</feature>
<reference evidence="3" key="1">
    <citation type="submission" date="2016-10" db="EMBL/GenBank/DDBJ databases">
        <authorList>
            <person name="Varghese N."/>
            <person name="Submissions S."/>
        </authorList>
    </citation>
    <scope>NUCLEOTIDE SEQUENCE [LARGE SCALE GENOMIC DNA]</scope>
    <source>
        <strain evidence="3">CGMCC 4.5579</strain>
    </source>
</reference>
<dbReference type="EMBL" id="FOWW01000005">
    <property type="protein sequence ID" value="SFQ26149.1"/>
    <property type="molecule type" value="Genomic_DNA"/>
</dbReference>
<protein>
    <recommendedName>
        <fullName evidence="4">Lipoprotein</fullName>
    </recommendedName>
</protein>
<feature type="signal peptide" evidence="1">
    <location>
        <begin position="1"/>
        <end position="29"/>
    </location>
</feature>
<evidence type="ECO:0008006" key="4">
    <source>
        <dbReference type="Google" id="ProtNLM"/>
    </source>
</evidence>
<proteinExistence type="predicted"/>
<gene>
    <name evidence="2" type="ORF">SAMN05421810_105398</name>
</gene>
<evidence type="ECO:0000313" key="2">
    <source>
        <dbReference type="EMBL" id="SFQ26149.1"/>
    </source>
</evidence>
<dbReference type="RefSeq" id="WP_243859591.1">
    <property type="nucleotide sequence ID" value="NZ_FOWW01000005.1"/>
</dbReference>
<evidence type="ECO:0000313" key="3">
    <source>
        <dbReference type="Proteomes" id="UP000198727"/>
    </source>
</evidence>
<evidence type="ECO:0000256" key="1">
    <source>
        <dbReference type="SAM" id="SignalP"/>
    </source>
</evidence>
<accession>A0A1I5X2F9</accession>
<keyword evidence="1" id="KW-0732">Signal</keyword>
<sequence length="299" mass="32445">MSTRIARRRLVALVAGLGLLAALLTGCGAARPGTAVPDGDEAAAYVSAKFAETLKGLASEFTGNEPRKSKLDKYLRIDDKWIDSTITAVQVGRPPTRLSKNHSNKNSDEYLDVFHPAGSPVEYLLLGPAYASLAPTPWVSTPYTGAHLSECYWAGYQDVCKMLTAVSRSVDQGHAAKQAKSFPDGSVELTAEVPLRIFLEERVVVIPENLVDRLTEEMRSEPIATTVSLDPEGGLRQIAMTAEIAGPARFEVRMTYQVLDPPTEADLPKVPAEDQVTVLPDEAAVRDFYDRMGELQEGG</sequence>
<keyword evidence="3" id="KW-1185">Reference proteome</keyword>
<dbReference type="PROSITE" id="PS51318">
    <property type="entry name" value="TAT"/>
    <property type="match status" value="1"/>
</dbReference>
<dbReference type="PROSITE" id="PS51257">
    <property type="entry name" value="PROKAR_LIPOPROTEIN"/>
    <property type="match status" value="1"/>
</dbReference>
<name>A0A1I5X2F9_9PSEU</name>
<dbReference type="InterPro" id="IPR006311">
    <property type="entry name" value="TAT_signal"/>
</dbReference>
<dbReference type="Proteomes" id="UP000198727">
    <property type="component" value="Unassembled WGS sequence"/>
</dbReference>
<dbReference type="STRING" id="587909.SAMN05421810_105398"/>